<evidence type="ECO:0000313" key="2">
    <source>
        <dbReference type="Proteomes" id="UP000252249"/>
    </source>
</evidence>
<keyword evidence="2" id="KW-1185">Reference proteome</keyword>
<evidence type="ECO:0000313" key="1">
    <source>
        <dbReference type="EMBL" id="RCU57489.1"/>
    </source>
</evidence>
<dbReference type="PANTHER" id="PTHR34580:SF9">
    <property type="entry name" value="SLL5097 PROTEIN"/>
    <property type="match status" value="1"/>
</dbReference>
<comment type="caution">
    <text evidence="1">The sequence shown here is derived from an EMBL/GenBank/DDBJ whole genome shotgun (WGS) entry which is preliminary data.</text>
</comment>
<sequence length="341" mass="40689">MFERLLLLSFFFKHTMTPEFLRRYYILRIVSNPKVYGIEKNGYVPLEDLQRALDQLRADNIDDPLYEKLNQFSQKTIKRDLNKIKSYYKTVILHKRNYGYHLEEYELSDALKEVYEKTELYLLQHHAHSWKEHVTTARSSLSPNVDLVPLIQAIEQQILVEISYSGWYDDNGFETIEGFFQPLHIKEVNKAWYLIAHNTKYGIYEFCLDKRIKSLTVSKHKAKKPIAFHPKTHFKNVIGILKANIKPEWIHIQVANHHFKYLESNPMHHSQQVVVQPKQLDTESLDYDNPDIWGEIKIFVEPNYEFLMEVLKYNLWVKVVSPLHIKDYVKEHIESMLAYYN</sequence>
<gene>
    <name evidence="1" type="ORF">DU428_06750</name>
</gene>
<accession>A0A368P6T3</accession>
<protein>
    <submittedName>
        <fullName evidence="1">WYL domain-containing protein</fullName>
    </submittedName>
</protein>
<dbReference type="EMBL" id="QPIG01000002">
    <property type="protein sequence ID" value="RCU57489.1"/>
    <property type="molecule type" value="Genomic_DNA"/>
</dbReference>
<dbReference type="PANTHER" id="PTHR34580">
    <property type="match status" value="1"/>
</dbReference>
<dbReference type="InterPro" id="IPR051534">
    <property type="entry name" value="CBASS_pafABC_assoc_protein"/>
</dbReference>
<dbReference type="OrthoDB" id="43316at2"/>
<dbReference type="AlphaFoldDB" id="A0A368P6T3"/>
<dbReference type="RefSeq" id="WP_113966081.1">
    <property type="nucleotide sequence ID" value="NZ_QNRP01000002.1"/>
</dbReference>
<organism evidence="1 2">
    <name type="scientific">Oceanihabitans sediminis</name>
    <dbReference type="NCBI Taxonomy" id="1812012"/>
    <lineage>
        <taxon>Bacteria</taxon>
        <taxon>Pseudomonadati</taxon>
        <taxon>Bacteroidota</taxon>
        <taxon>Flavobacteriia</taxon>
        <taxon>Flavobacteriales</taxon>
        <taxon>Flavobacteriaceae</taxon>
        <taxon>Oceanihabitans</taxon>
    </lineage>
</organism>
<reference evidence="1 2" key="1">
    <citation type="submission" date="2018-07" db="EMBL/GenBank/DDBJ databases">
        <title>Oceanihabitans testaceum sp. nov., isolated from marine sediment.</title>
        <authorList>
            <person name="Li C.-M."/>
        </authorList>
    </citation>
    <scope>NUCLEOTIDE SEQUENCE [LARGE SCALE GENOMIC DNA]</scope>
    <source>
        <strain evidence="1 2">S9-10</strain>
    </source>
</reference>
<proteinExistence type="predicted"/>
<name>A0A368P6T3_9FLAO</name>
<dbReference type="Proteomes" id="UP000252249">
    <property type="component" value="Unassembled WGS sequence"/>
</dbReference>